<organism evidence="1">
    <name type="scientific">marine sediment metagenome</name>
    <dbReference type="NCBI Taxonomy" id="412755"/>
    <lineage>
        <taxon>unclassified sequences</taxon>
        <taxon>metagenomes</taxon>
        <taxon>ecological metagenomes</taxon>
    </lineage>
</organism>
<evidence type="ECO:0000313" key="1">
    <source>
        <dbReference type="EMBL" id="KKK74826.1"/>
    </source>
</evidence>
<comment type="caution">
    <text evidence="1">The sequence shown here is derived from an EMBL/GenBank/DDBJ whole genome shotgun (WGS) entry which is preliminary data.</text>
</comment>
<feature type="non-terminal residue" evidence="1">
    <location>
        <position position="28"/>
    </location>
</feature>
<dbReference type="AlphaFoldDB" id="A0A0F9ARK4"/>
<gene>
    <name evidence="1" type="ORF">LCGC14_2879830</name>
</gene>
<reference evidence="1" key="1">
    <citation type="journal article" date="2015" name="Nature">
        <title>Complex archaea that bridge the gap between prokaryotes and eukaryotes.</title>
        <authorList>
            <person name="Spang A."/>
            <person name="Saw J.H."/>
            <person name="Jorgensen S.L."/>
            <person name="Zaremba-Niedzwiedzka K."/>
            <person name="Martijn J."/>
            <person name="Lind A.E."/>
            <person name="van Eijk R."/>
            <person name="Schleper C."/>
            <person name="Guy L."/>
            <person name="Ettema T.J."/>
        </authorList>
    </citation>
    <scope>NUCLEOTIDE SEQUENCE</scope>
</reference>
<protein>
    <submittedName>
        <fullName evidence="1">Uncharacterized protein</fullName>
    </submittedName>
</protein>
<dbReference type="EMBL" id="LAZR01056133">
    <property type="protein sequence ID" value="KKK74826.1"/>
    <property type="molecule type" value="Genomic_DNA"/>
</dbReference>
<name>A0A0F9ARK4_9ZZZZ</name>
<proteinExistence type="predicted"/>
<sequence length="28" mass="3206">MLIKLYPNQISDKWDAIGYAIENALPPM</sequence>
<accession>A0A0F9ARK4</accession>